<feature type="compositionally biased region" description="Basic residues" evidence="7">
    <location>
        <begin position="631"/>
        <end position="640"/>
    </location>
</feature>
<dbReference type="SUPFAM" id="SSF50346">
    <property type="entry name" value="PRC-barrel domain"/>
    <property type="match status" value="1"/>
</dbReference>
<dbReference type="InterPro" id="IPR031372">
    <property type="entry name" value="CAMSAP_CC1"/>
</dbReference>
<feature type="domain" description="CKK" evidence="9">
    <location>
        <begin position="1320"/>
        <end position="1454"/>
    </location>
</feature>
<dbReference type="PANTHER" id="PTHR21595:SF2">
    <property type="entry name" value="CALMODULIN-REGULATED SPECTRIN-ASSOCIATED PROTEIN 3"/>
    <property type="match status" value="1"/>
</dbReference>
<keyword evidence="4" id="KW-0175">Coiled coil</keyword>
<feature type="compositionally biased region" description="Pro residues" evidence="7">
    <location>
        <begin position="701"/>
        <end position="711"/>
    </location>
</feature>
<feature type="compositionally biased region" description="Polar residues" evidence="7">
    <location>
        <begin position="941"/>
        <end position="966"/>
    </location>
</feature>
<evidence type="ECO:0000256" key="1">
    <source>
        <dbReference type="ARBA" id="ARBA00004245"/>
    </source>
</evidence>
<dbReference type="GO" id="GO:0030507">
    <property type="term" value="F:spectrin binding"/>
    <property type="evidence" value="ECO:0007669"/>
    <property type="project" value="InterPro"/>
</dbReference>
<sequence length="1459" mass="160230">MVKRRKNVLLVPAAGPRMVFASFRMSGSMQIFSELLCRSPCPPAVLHLLLHLFHLLPPPPPPPPPPPSPSPSPAPVAHSSAMVDSGAMRRTFPVPEIKPLDQYDFSRAKICASVGWLLTTAYGGPENVPVELQEPFYRDQYEQEHVKPPVTGVLVSAELYCRVYGLLLGVAPPRDSCALLQLLVQKGMTLRDQDVIVTEAHLQLIPIRMGAHLAVIDALMSLGAMTTVSKVAMPAGLEQLGGRSDWENAVLYWINRLIQKLKENVEGEVVQRSQPSTDLQPVQPSCPTRWYWKLVPHAIAFCLKESGNKPPVIRYRKDKMLPKQTPMFPLVTSIKDLSNGCAIAAVVHYYCPHLLRLEDVCLKDTMSVADSLYNLQLIRDFCVNTRKCYCPLALEDLLYAPPALWVNIMSFMAELLGWFEVHKPEFVQPREPLDLTDPSGLVSCTTPTSGNSNSASPSFIFKQPFVPVSSPVSPGAMAEGVGRPWTKKHISRPLSAVSFSIPFGLDSDVDIVMGNPVGAIIRSTSTDSLASAVPAMSRAPYTPPEDLSHLLKGVPVPIPKGLLGSAENELVDASTMEEAFQVIQSKGKLEPRLRPEGAPDGFYLHSPEDDSCPARLSSSAPTRTGMLYRTRGQKREHRGKHNSELRNDNLALRVGRDATEGFVTVHSTPTTPASTPLKKGQLECSMKMTSFAELKKKIVPDTPPSEAPSPPMTTWVQRSEESPSKSPALSTEMSELGAQLEEKRKSIEAQKQRIEAIFAKHRQRLGNSAFLQLQKQQCGSGATEVGGTAEPSGAPEPDGSDQAKTGALPTEKETKRLEERLPCSGGEETSNKPPPKLEKQVTFSKETQVGEKGVVPLDEYNDAVFKLNEALSSLQSDMQRLSEQQKRLMSKKGAPSSRAWVIPAGRTPPRLSHESSRDLPSTSSSPSPSRKASSRVSNSPKSAQVSTCRTQSAPAKSPRHQQQQTRPLDLKFPPLTRVLTPPQNVDTLPHLRKVSPSQCQVQTCSSFSIGDPPSPLPMEDISSETCSSEDHTIFSLDLEDSTPLVLTSQEQPSSGAPSDCSLESDVMGALSGPHTSSLIEVSVSSLQGPRGDEGLHISSSSLSSQSDPEGKAGLAFYHKEDEPRSEGDMAQRRAALLQKQQRRAEELKRRRQESPWERDARPLSVEEPRPRWVEERAAPLRPPQRRGEFTRQEYERRQQLKLMEDLEKVLRQRPPASRGAKKQRPKTEFRDDSGLSRSPAKGFMGSKLTKIYSQSSLNLSSMANDSGNGCNSPKAKNSPSQSQSPARLMSPCRPANQNGEKDGENGSPASSPASIPEYTGPKLFKEPSFKSNKFIIHNALSRCCLAGKVNEPQKNKIMEEMEKSTANHFLILFRDSSCQFRAVYTMNPETEELVRLAGTGPRAVSSSVVESMFKYSSDRKQFTAIPSKTMSMSVDAFTIPAHLWQSKRPGTPKKPSTPK</sequence>
<dbReference type="GO" id="GO:0031175">
    <property type="term" value="P:neuron projection development"/>
    <property type="evidence" value="ECO:0007669"/>
    <property type="project" value="InterPro"/>
</dbReference>
<reference evidence="10" key="3">
    <citation type="submission" date="2025-09" db="UniProtKB">
        <authorList>
            <consortium name="Ensembl"/>
        </authorList>
    </citation>
    <scope>IDENTIFICATION</scope>
</reference>
<keyword evidence="2" id="KW-0963">Cytoplasm</keyword>
<reference evidence="10 11" key="1">
    <citation type="submission" date="2019-04" db="EMBL/GenBank/DDBJ databases">
        <authorList>
            <consortium name="Wellcome Sanger Institute Data Sharing"/>
        </authorList>
    </citation>
    <scope>NUCLEOTIDE SEQUENCE [LARGE SCALE GENOMIC DNA]</scope>
</reference>
<feature type="compositionally biased region" description="Polar residues" evidence="7">
    <location>
        <begin position="1044"/>
        <end position="1056"/>
    </location>
</feature>
<evidence type="ECO:0000259" key="9">
    <source>
        <dbReference type="PROSITE" id="PS51508"/>
    </source>
</evidence>
<feature type="region of interest" description="Disordered" evidence="7">
    <location>
        <begin position="61"/>
        <end position="80"/>
    </location>
</feature>
<feature type="region of interest" description="Disordered" evidence="7">
    <location>
        <begin position="878"/>
        <end position="990"/>
    </location>
</feature>
<dbReference type="InterPro" id="IPR022613">
    <property type="entry name" value="CH_CAMSAP_2"/>
</dbReference>
<dbReference type="InterPro" id="IPR032940">
    <property type="entry name" value="CAMSAP"/>
</dbReference>
<feature type="region of interest" description="Disordered" evidence="7">
    <location>
        <begin position="698"/>
        <end position="738"/>
    </location>
</feature>
<protein>
    <submittedName>
        <fullName evidence="10">Calmodulin regulated spectrin associated protein family member 3</fullName>
    </submittedName>
</protein>
<dbReference type="Pfam" id="PF11971">
    <property type="entry name" value="CAMSAP_CH"/>
    <property type="match status" value="1"/>
</dbReference>
<evidence type="ECO:0000256" key="7">
    <source>
        <dbReference type="SAM" id="MobiDB-lite"/>
    </source>
</evidence>
<dbReference type="Pfam" id="PF17095">
    <property type="entry name" value="CAMSAP_CC1"/>
    <property type="match status" value="1"/>
</dbReference>
<feature type="compositionally biased region" description="Low complexity" evidence="7">
    <location>
        <begin position="918"/>
        <end position="940"/>
    </location>
</feature>
<reference evidence="10" key="2">
    <citation type="submission" date="2025-08" db="UniProtKB">
        <authorList>
            <consortium name="Ensembl"/>
        </authorList>
    </citation>
    <scope>IDENTIFICATION</scope>
</reference>
<dbReference type="SMART" id="SM01051">
    <property type="entry name" value="CAMSAP_CKK"/>
    <property type="match status" value="1"/>
</dbReference>
<feature type="region of interest" description="Disordered" evidence="7">
    <location>
        <begin position="781"/>
        <end position="857"/>
    </location>
</feature>
<dbReference type="InterPro" id="IPR001715">
    <property type="entry name" value="CH_dom"/>
</dbReference>
<accession>A0A8C9UWK1</accession>
<feature type="region of interest" description="Disordered" evidence="7">
    <location>
        <begin position="630"/>
        <end position="650"/>
    </location>
</feature>
<comment type="similarity">
    <text evidence="6">Belongs to the CAMSAP1 family.</text>
</comment>
<dbReference type="Pfam" id="PF08683">
    <property type="entry name" value="CAMSAP_CKK"/>
    <property type="match status" value="1"/>
</dbReference>
<feature type="compositionally biased region" description="Basic and acidic residues" evidence="7">
    <location>
        <begin position="1225"/>
        <end position="1234"/>
    </location>
</feature>
<feature type="region of interest" description="Disordered" evidence="7">
    <location>
        <begin position="1263"/>
        <end position="1319"/>
    </location>
</feature>
<proteinExistence type="inferred from homology"/>
<feature type="compositionally biased region" description="Polar residues" evidence="7">
    <location>
        <begin position="724"/>
        <end position="733"/>
    </location>
</feature>
<dbReference type="GO" id="GO:0005516">
    <property type="term" value="F:calmodulin binding"/>
    <property type="evidence" value="ECO:0007669"/>
    <property type="project" value="InterPro"/>
</dbReference>
<dbReference type="Ensembl" id="ENSSFOT00015000263.2">
    <property type="protein sequence ID" value="ENSSFOP00015000237.2"/>
    <property type="gene ID" value="ENSSFOG00015000235.2"/>
</dbReference>
<dbReference type="Gene3D" id="3.10.20.360">
    <property type="entry name" value="CKK domain"/>
    <property type="match status" value="1"/>
</dbReference>
<dbReference type="InterPro" id="IPR036872">
    <property type="entry name" value="CH_dom_sf"/>
</dbReference>
<dbReference type="GO" id="GO:0031122">
    <property type="term" value="P:cytoplasmic microtubule organization"/>
    <property type="evidence" value="ECO:0007669"/>
    <property type="project" value="TreeGrafter"/>
</dbReference>
<dbReference type="PROSITE" id="PS51508">
    <property type="entry name" value="CKK"/>
    <property type="match status" value="1"/>
</dbReference>
<dbReference type="Proteomes" id="UP000694397">
    <property type="component" value="Chromosome 1"/>
</dbReference>
<evidence type="ECO:0000256" key="2">
    <source>
        <dbReference type="ARBA" id="ARBA00022490"/>
    </source>
</evidence>
<dbReference type="FunFam" id="3.10.20.360:FF:000001">
    <property type="entry name" value="Calmodulin-regulated spectrin-associated protein 3 isoform 2"/>
    <property type="match status" value="1"/>
</dbReference>
<feature type="compositionally biased region" description="Polar residues" evidence="7">
    <location>
        <begin position="1263"/>
        <end position="1285"/>
    </location>
</feature>
<organism evidence="10 11">
    <name type="scientific">Scleropages formosus</name>
    <name type="common">Asian bonytongue</name>
    <name type="synonym">Osteoglossum formosum</name>
    <dbReference type="NCBI Taxonomy" id="113540"/>
    <lineage>
        <taxon>Eukaryota</taxon>
        <taxon>Metazoa</taxon>
        <taxon>Chordata</taxon>
        <taxon>Craniata</taxon>
        <taxon>Vertebrata</taxon>
        <taxon>Euteleostomi</taxon>
        <taxon>Actinopterygii</taxon>
        <taxon>Neopterygii</taxon>
        <taxon>Teleostei</taxon>
        <taxon>Osteoglossocephala</taxon>
        <taxon>Osteoglossomorpha</taxon>
        <taxon>Osteoglossiformes</taxon>
        <taxon>Osteoglossidae</taxon>
        <taxon>Scleropages</taxon>
    </lineage>
</organism>
<keyword evidence="11" id="KW-1185">Reference proteome</keyword>
<feature type="compositionally biased region" description="Basic and acidic residues" evidence="7">
    <location>
        <begin position="810"/>
        <end position="821"/>
    </location>
</feature>
<dbReference type="PROSITE" id="PS50021">
    <property type="entry name" value="CH"/>
    <property type="match status" value="1"/>
</dbReference>
<feature type="compositionally biased region" description="Basic and acidic residues" evidence="7">
    <location>
        <begin position="1185"/>
        <end position="1210"/>
    </location>
</feature>
<feature type="compositionally biased region" description="Basic and acidic residues" evidence="7">
    <location>
        <begin position="1117"/>
        <end position="1131"/>
    </location>
</feature>
<feature type="compositionally biased region" description="Polar residues" evidence="7">
    <location>
        <begin position="1073"/>
        <end position="1087"/>
    </location>
</feature>
<dbReference type="InterPro" id="IPR014797">
    <property type="entry name" value="CKK_CAMSAP"/>
</dbReference>
<feature type="compositionally biased region" description="Basic and acidic residues" evidence="7">
    <location>
        <begin position="1142"/>
        <end position="1178"/>
    </location>
</feature>
<evidence type="ECO:0000256" key="4">
    <source>
        <dbReference type="ARBA" id="ARBA00023054"/>
    </source>
</evidence>
<evidence type="ECO:0000313" key="11">
    <source>
        <dbReference type="Proteomes" id="UP000694397"/>
    </source>
</evidence>
<dbReference type="InterPro" id="IPR038209">
    <property type="entry name" value="CKK_dom_sf"/>
</dbReference>
<keyword evidence="5" id="KW-0206">Cytoskeleton</keyword>
<evidence type="ECO:0000256" key="5">
    <source>
        <dbReference type="ARBA" id="ARBA00023212"/>
    </source>
</evidence>
<dbReference type="GeneTree" id="ENSGT00950000182975"/>
<dbReference type="GO" id="GO:0036449">
    <property type="term" value="C:microtubule minus-end"/>
    <property type="evidence" value="ECO:0007669"/>
    <property type="project" value="TreeGrafter"/>
</dbReference>
<dbReference type="InterPro" id="IPR058042">
    <property type="entry name" value="CAMSAP_N"/>
</dbReference>
<comment type="domain">
    <text evidence="6">The CKK domain binds microtubules.</text>
</comment>
<evidence type="ECO:0000256" key="3">
    <source>
        <dbReference type="ARBA" id="ARBA00022701"/>
    </source>
</evidence>
<dbReference type="Pfam" id="PF25532">
    <property type="entry name" value="CH_CAMSAP2_N"/>
    <property type="match status" value="1"/>
</dbReference>
<dbReference type="SUPFAM" id="SSF47576">
    <property type="entry name" value="Calponin-homology domain, CH-domain"/>
    <property type="match status" value="1"/>
</dbReference>
<evidence type="ECO:0000259" key="8">
    <source>
        <dbReference type="PROSITE" id="PS50021"/>
    </source>
</evidence>
<dbReference type="InterPro" id="IPR011033">
    <property type="entry name" value="PRC_barrel-like_sf"/>
</dbReference>
<comment type="subcellular location">
    <subcellularLocation>
        <location evidence="1">Cytoplasm</location>
        <location evidence="1">Cytoskeleton</location>
    </subcellularLocation>
</comment>
<dbReference type="OrthoDB" id="2125658at2759"/>
<dbReference type="PANTHER" id="PTHR21595">
    <property type="entry name" value="PATRONIN"/>
    <property type="match status" value="1"/>
</dbReference>
<dbReference type="GO" id="GO:0051011">
    <property type="term" value="F:microtubule minus-end binding"/>
    <property type="evidence" value="ECO:0007669"/>
    <property type="project" value="TreeGrafter"/>
</dbReference>
<feature type="domain" description="Calponin-homology (CH)" evidence="8">
    <location>
        <begin position="306"/>
        <end position="420"/>
    </location>
</feature>
<feature type="region of interest" description="Disordered" evidence="7">
    <location>
        <begin position="1005"/>
        <end position="1247"/>
    </location>
</feature>
<dbReference type="GO" id="GO:0007026">
    <property type="term" value="P:negative regulation of microtubule depolymerization"/>
    <property type="evidence" value="ECO:0007669"/>
    <property type="project" value="TreeGrafter"/>
</dbReference>
<gene>
    <name evidence="10" type="primary">CAMSAP3</name>
</gene>
<evidence type="ECO:0000313" key="10">
    <source>
        <dbReference type="Ensembl" id="ENSSFOP00015000237.2"/>
    </source>
</evidence>
<name>A0A8C9UWK1_SCLFO</name>
<feature type="compositionally biased region" description="Pro residues" evidence="7">
    <location>
        <begin position="61"/>
        <end position="74"/>
    </location>
</feature>
<keyword evidence="3 6" id="KW-0493">Microtubule</keyword>
<evidence type="ECO:0000256" key="6">
    <source>
        <dbReference type="PROSITE-ProRule" id="PRU00841"/>
    </source>
</evidence>